<feature type="region of interest" description="Disordered" evidence="1">
    <location>
        <begin position="103"/>
        <end position="126"/>
    </location>
</feature>
<reference evidence="3" key="1">
    <citation type="journal article" date="2019" name="Int. J. Syst. Evol. Microbiol.">
        <title>The Global Catalogue of Microorganisms (GCM) 10K type strain sequencing project: providing services to taxonomists for standard genome sequencing and annotation.</title>
        <authorList>
            <consortium name="The Broad Institute Genomics Platform"/>
            <consortium name="The Broad Institute Genome Sequencing Center for Infectious Disease"/>
            <person name="Wu L."/>
            <person name="Ma J."/>
        </authorList>
    </citation>
    <scope>NUCLEOTIDE SEQUENCE [LARGE SCALE GENOMIC DNA]</scope>
    <source>
        <strain evidence="3">CGMCC 1.16225</strain>
    </source>
</reference>
<sequence length="126" mass="14373">MDEAALWDSINAGRDRMNFAQKRLWDAIRINPERWTHISANEAEHSFWVVALIGQNVVSYNDFEHGFDRSTFIRFGEIAELGWGQADLDATVQDILNELEFGHPTTSRVSAPQPGEFPDPNSKIDR</sequence>
<gene>
    <name evidence="2" type="ORF">ACFSOZ_12070</name>
</gene>
<name>A0ABW4UAZ5_9HYPH</name>
<evidence type="ECO:0000313" key="3">
    <source>
        <dbReference type="Proteomes" id="UP001597405"/>
    </source>
</evidence>
<keyword evidence="3" id="KW-1185">Reference proteome</keyword>
<protein>
    <submittedName>
        <fullName evidence="2">Uncharacterized protein</fullName>
    </submittedName>
</protein>
<dbReference type="Proteomes" id="UP001597405">
    <property type="component" value="Unassembled WGS sequence"/>
</dbReference>
<proteinExistence type="predicted"/>
<comment type="caution">
    <text evidence="2">The sequence shown here is derived from an EMBL/GenBank/DDBJ whole genome shotgun (WGS) entry which is preliminary data.</text>
</comment>
<organism evidence="2 3">
    <name type="scientific">Mesorhizobium newzealandense</name>
    <dbReference type="NCBI Taxonomy" id="1300302"/>
    <lineage>
        <taxon>Bacteria</taxon>
        <taxon>Pseudomonadati</taxon>
        <taxon>Pseudomonadota</taxon>
        <taxon>Alphaproteobacteria</taxon>
        <taxon>Hyphomicrobiales</taxon>
        <taxon>Phyllobacteriaceae</taxon>
        <taxon>Mesorhizobium</taxon>
    </lineage>
</organism>
<dbReference type="EMBL" id="JBHUGZ010000007">
    <property type="protein sequence ID" value="MFD1983404.1"/>
    <property type="molecule type" value="Genomic_DNA"/>
</dbReference>
<accession>A0ABW4UAZ5</accession>
<dbReference type="RefSeq" id="WP_379097696.1">
    <property type="nucleotide sequence ID" value="NZ_JBHUGZ010000007.1"/>
</dbReference>
<evidence type="ECO:0000313" key="2">
    <source>
        <dbReference type="EMBL" id="MFD1983404.1"/>
    </source>
</evidence>
<evidence type="ECO:0000256" key="1">
    <source>
        <dbReference type="SAM" id="MobiDB-lite"/>
    </source>
</evidence>